<feature type="transmembrane region" description="Helical" evidence="5">
    <location>
        <begin position="41"/>
        <end position="62"/>
    </location>
</feature>
<dbReference type="PANTHER" id="PTHR23501:SF1">
    <property type="entry name" value="TRANSPORT PROTEIN HSRA-RELATED"/>
    <property type="match status" value="1"/>
</dbReference>
<evidence type="ECO:0000313" key="8">
    <source>
        <dbReference type="Proteomes" id="UP001061862"/>
    </source>
</evidence>
<dbReference type="Pfam" id="PF07690">
    <property type="entry name" value="MFS_1"/>
    <property type="match status" value="2"/>
</dbReference>
<evidence type="ECO:0000259" key="6">
    <source>
        <dbReference type="PROSITE" id="PS50850"/>
    </source>
</evidence>
<feature type="transmembrane region" description="Helical" evidence="5">
    <location>
        <begin position="195"/>
        <end position="214"/>
    </location>
</feature>
<dbReference type="PROSITE" id="PS50850">
    <property type="entry name" value="MFS"/>
    <property type="match status" value="1"/>
</dbReference>
<dbReference type="InterPro" id="IPR036259">
    <property type="entry name" value="MFS_trans_sf"/>
</dbReference>
<evidence type="ECO:0000256" key="4">
    <source>
        <dbReference type="ARBA" id="ARBA00023136"/>
    </source>
</evidence>
<evidence type="ECO:0000256" key="3">
    <source>
        <dbReference type="ARBA" id="ARBA00022989"/>
    </source>
</evidence>
<feature type="transmembrane region" description="Helical" evidence="5">
    <location>
        <begin position="257"/>
        <end position="283"/>
    </location>
</feature>
<dbReference type="PRINTS" id="PR01036">
    <property type="entry name" value="TCRTETB"/>
</dbReference>
<name>A0ABY6CFA7_9HYPH</name>
<feature type="transmembrane region" description="Helical" evidence="5">
    <location>
        <begin position="324"/>
        <end position="342"/>
    </location>
</feature>
<protein>
    <submittedName>
        <fullName evidence="7">MFS transporter</fullName>
    </submittedName>
</protein>
<evidence type="ECO:0000256" key="2">
    <source>
        <dbReference type="ARBA" id="ARBA00022692"/>
    </source>
</evidence>
<dbReference type="RefSeq" id="WP_262168558.1">
    <property type="nucleotide sequence ID" value="NZ_CP104965.1"/>
</dbReference>
<dbReference type="InterPro" id="IPR011701">
    <property type="entry name" value="MFS"/>
</dbReference>
<feature type="transmembrane region" description="Helical" evidence="5">
    <location>
        <begin position="220"/>
        <end position="237"/>
    </location>
</feature>
<dbReference type="Proteomes" id="UP001061862">
    <property type="component" value="Chromosome"/>
</dbReference>
<feature type="transmembrane region" description="Helical" evidence="5">
    <location>
        <begin position="295"/>
        <end position="312"/>
    </location>
</feature>
<feature type="transmembrane region" description="Helical" evidence="5">
    <location>
        <begin position="74"/>
        <end position="94"/>
    </location>
</feature>
<dbReference type="EMBL" id="CP104965">
    <property type="protein sequence ID" value="UXN69882.1"/>
    <property type="molecule type" value="Genomic_DNA"/>
</dbReference>
<keyword evidence="2 5" id="KW-0812">Transmembrane</keyword>
<dbReference type="PANTHER" id="PTHR23501">
    <property type="entry name" value="MAJOR FACILITATOR SUPERFAMILY"/>
    <property type="match status" value="1"/>
</dbReference>
<evidence type="ECO:0000313" key="7">
    <source>
        <dbReference type="EMBL" id="UXN69882.1"/>
    </source>
</evidence>
<reference evidence="7 8" key="1">
    <citation type="submission" date="2022-09" db="EMBL/GenBank/DDBJ databases">
        <title>Interaction between co-microsymbionts with complementary sets of symbiotic genes in legume-rhizobium systems.</title>
        <authorList>
            <person name="Safronova V."/>
            <person name="Sazanova A."/>
            <person name="Afonin A."/>
            <person name="Chirak E."/>
        </authorList>
    </citation>
    <scope>NUCLEOTIDE SEQUENCE [LARGE SCALE GENOMIC DNA]</scope>
    <source>
        <strain evidence="7 8">A18/4-1</strain>
    </source>
</reference>
<sequence>MSRITPLILATALFMENMDSTVIATSLAAIAADIGTDPISLKLALTAYLVALAIFIPISSWMADRFGARNVFRVAMLVFVLGSISCAFANSLSAFVGARFLQGMGGALMTPVARLVLVRSTPRHDLVNAMAWLTIPGLVGPIVGPPFGGFLTTYLSWHWIFLINVPIGILGIALVSRFLPETMRNAPRQIDFKGFALAGPAFALFAFGTSVISLPALPPLVGVLATALGIGLGYLYARHALSTDNPLFDLRLLRFPFFRSAVVAGTFFRLGQGATPFLFPLMLQLSFGYTPFESGMITFASAIGAIVAKFMANGIFIRFGFRTSLVVSTGIAALGLLAMGLYTPETAVPLIIGILVFVGFWQSIFWTGSNAFVFADIEDKDAGQANVISQVSTQLSIALGVALGGGMLEMSNAMRGGELVLADFHLAFFVLAAICLISTIMFARLPANAGYQLTKMPHTH</sequence>
<gene>
    <name evidence="7" type="ORF">N8A98_22180</name>
</gene>
<evidence type="ECO:0000256" key="1">
    <source>
        <dbReference type="ARBA" id="ARBA00004141"/>
    </source>
</evidence>
<feature type="transmembrane region" description="Helical" evidence="5">
    <location>
        <begin position="387"/>
        <end position="406"/>
    </location>
</feature>
<feature type="transmembrane region" description="Helical" evidence="5">
    <location>
        <begin position="348"/>
        <end position="375"/>
    </location>
</feature>
<evidence type="ECO:0000256" key="5">
    <source>
        <dbReference type="SAM" id="Phobius"/>
    </source>
</evidence>
<keyword evidence="4 5" id="KW-0472">Membrane</keyword>
<dbReference type="Gene3D" id="1.20.1720.10">
    <property type="entry name" value="Multidrug resistance protein D"/>
    <property type="match status" value="1"/>
</dbReference>
<dbReference type="InterPro" id="IPR020846">
    <property type="entry name" value="MFS_dom"/>
</dbReference>
<feature type="transmembrane region" description="Helical" evidence="5">
    <location>
        <begin position="100"/>
        <end position="117"/>
    </location>
</feature>
<feature type="transmembrane region" description="Helical" evidence="5">
    <location>
        <begin position="426"/>
        <end position="447"/>
    </location>
</feature>
<keyword evidence="3 5" id="KW-1133">Transmembrane helix</keyword>
<feature type="transmembrane region" description="Helical" evidence="5">
    <location>
        <begin position="129"/>
        <end position="151"/>
    </location>
</feature>
<feature type="transmembrane region" description="Helical" evidence="5">
    <location>
        <begin position="157"/>
        <end position="175"/>
    </location>
</feature>
<keyword evidence="8" id="KW-1185">Reference proteome</keyword>
<organism evidence="7 8">
    <name type="scientific">Devosia neptuniae</name>
    <dbReference type="NCBI Taxonomy" id="191302"/>
    <lineage>
        <taxon>Bacteria</taxon>
        <taxon>Pseudomonadati</taxon>
        <taxon>Pseudomonadota</taxon>
        <taxon>Alphaproteobacteria</taxon>
        <taxon>Hyphomicrobiales</taxon>
        <taxon>Devosiaceae</taxon>
        <taxon>Devosia</taxon>
    </lineage>
</organism>
<dbReference type="SUPFAM" id="SSF103473">
    <property type="entry name" value="MFS general substrate transporter"/>
    <property type="match status" value="1"/>
</dbReference>
<feature type="domain" description="Major facilitator superfamily (MFS) profile" evidence="6">
    <location>
        <begin position="5"/>
        <end position="450"/>
    </location>
</feature>
<accession>A0ABY6CFA7</accession>
<dbReference type="Gene3D" id="1.20.1250.20">
    <property type="entry name" value="MFS general substrate transporter like domains"/>
    <property type="match status" value="1"/>
</dbReference>
<proteinExistence type="predicted"/>
<comment type="subcellular location">
    <subcellularLocation>
        <location evidence="1">Membrane</location>
        <topology evidence="1">Multi-pass membrane protein</topology>
    </subcellularLocation>
</comment>